<accession>A0A1M7GAQ6</accession>
<dbReference type="OrthoDB" id="9815108at2"/>
<dbReference type="PANTHER" id="PTHR34987">
    <property type="entry name" value="C, PUTATIVE (AFU_ORTHOLOGUE AFUA_3G02880)-RELATED"/>
    <property type="match status" value="1"/>
</dbReference>
<protein>
    <submittedName>
        <fullName evidence="4">Alpha-L-rhamnosidase</fullName>
    </submittedName>
</protein>
<dbReference type="InterPro" id="IPR012341">
    <property type="entry name" value="6hp_glycosidase-like_sf"/>
</dbReference>
<feature type="signal peptide" evidence="1">
    <location>
        <begin position="1"/>
        <end position="23"/>
    </location>
</feature>
<proteinExistence type="predicted"/>
<keyword evidence="5" id="KW-1185">Reference proteome</keyword>
<dbReference type="STRING" id="29534.SAMN05444366_2455"/>
<dbReference type="Proteomes" id="UP000184121">
    <property type="component" value="Unassembled WGS sequence"/>
</dbReference>
<keyword evidence="1" id="KW-0732">Signal</keyword>
<organism evidence="4 5">
    <name type="scientific">Flavobacterium saccharophilum</name>
    <dbReference type="NCBI Taxonomy" id="29534"/>
    <lineage>
        <taxon>Bacteria</taxon>
        <taxon>Pseudomonadati</taxon>
        <taxon>Bacteroidota</taxon>
        <taxon>Flavobacteriia</taxon>
        <taxon>Flavobacteriales</taxon>
        <taxon>Flavobacteriaceae</taxon>
        <taxon>Flavobacterium</taxon>
    </lineage>
</organism>
<evidence type="ECO:0000313" key="5">
    <source>
        <dbReference type="Proteomes" id="UP000184121"/>
    </source>
</evidence>
<gene>
    <name evidence="4" type="ORF">SAMN05444366_2455</name>
</gene>
<dbReference type="Pfam" id="PF17389">
    <property type="entry name" value="Bac_rhamnosid6H"/>
    <property type="match status" value="1"/>
</dbReference>
<feature type="chain" id="PRO_5012522926" evidence="1">
    <location>
        <begin position="24"/>
        <end position="552"/>
    </location>
</feature>
<sequence>MNQQLKKIILSTFVLLFASQLSAQDFYNTQTRDKWLKIAKDNQPKLVEKLKYPVSLADITADASAFQGYKTTKGKDIQTLYTTSLKKQSGNVIDFGEHLTGYFTFSLQTLNSTADAPVRLKFTFGEVPSEVSVPFDPYTGGLSRAWLQDEVVTVTEFPATITIPRRLAFRYVKIEVLGSSPYFDFVLNDCFIKATTSVSSLPAPLASTTPEIFSKIDKVALNTLKECMQTVFEDGPKRDRRLWIGDVVLESQANMYSFKEHTLTKRCLYLLAGLAQEDGFLYSNVFETPVPHAQEKSPFLFDYSLLYNVALKEYLGATGDKETAEDLWPVAKRQMDNISKYLDKDGVFNAAQAAKDGWWLFVDWNDKLDRQASLQGIMIYSMKETLALAKMIGKEKEVNQLSGLITKMSNGAKTKLFEKKLGLFVSGASHQVSYASQSWLVLAGVLKDNENQKVLANLQKYNEAVKPGAPYMYHYYVQALINCGLTNDAKSIVETYWGGMVNKGADTFWEVYDPTNEKLSPYGFYPMNSYCHAWSCTATYFIRKYPNIFQKQ</sequence>
<dbReference type="Gene3D" id="1.50.10.10">
    <property type="match status" value="1"/>
</dbReference>
<evidence type="ECO:0000259" key="2">
    <source>
        <dbReference type="Pfam" id="PF17389"/>
    </source>
</evidence>
<dbReference type="EMBL" id="FRBY01000003">
    <property type="protein sequence ID" value="SHM13017.1"/>
    <property type="molecule type" value="Genomic_DNA"/>
</dbReference>
<dbReference type="Pfam" id="PF21104">
    <property type="entry name" value="Glyco_hydro_78_N"/>
    <property type="match status" value="1"/>
</dbReference>
<dbReference type="InterPro" id="IPR035396">
    <property type="entry name" value="Bac_rhamnosid6H"/>
</dbReference>
<evidence type="ECO:0000313" key="4">
    <source>
        <dbReference type="EMBL" id="SHM13017.1"/>
    </source>
</evidence>
<dbReference type="SUPFAM" id="SSF48208">
    <property type="entry name" value="Six-hairpin glycosidases"/>
    <property type="match status" value="1"/>
</dbReference>
<dbReference type="AlphaFoldDB" id="A0A1M7GAQ6"/>
<name>A0A1M7GAQ6_9FLAO</name>
<dbReference type="InterPro" id="IPR008928">
    <property type="entry name" value="6-hairpin_glycosidase_sf"/>
</dbReference>
<dbReference type="GO" id="GO:0005975">
    <property type="term" value="P:carbohydrate metabolic process"/>
    <property type="evidence" value="ECO:0007669"/>
    <property type="project" value="InterPro"/>
</dbReference>
<feature type="domain" description="Glycosyl hydrolase family 78 alpha-rhamnosidase N-terminal" evidence="3">
    <location>
        <begin position="53"/>
        <end position="193"/>
    </location>
</feature>
<evidence type="ECO:0000259" key="3">
    <source>
        <dbReference type="Pfam" id="PF21104"/>
    </source>
</evidence>
<dbReference type="InterPro" id="IPR049164">
    <property type="entry name" value="Glyco_hydro_78_N"/>
</dbReference>
<feature type="domain" description="Alpha-L-rhamnosidase six-hairpin glycosidase" evidence="2">
    <location>
        <begin position="209"/>
        <end position="542"/>
    </location>
</feature>
<reference evidence="5" key="1">
    <citation type="submission" date="2016-11" db="EMBL/GenBank/DDBJ databases">
        <authorList>
            <person name="Varghese N."/>
            <person name="Submissions S."/>
        </authorList>
    </citation>
    <scope>NUCLEOTIDE SEQUENCE [LARGE SCALE GENOMIC DNA]</scope>
    <source>
        <strain evidence="5">DSM 1811</strain>
    </source>
</reference>
<dbReference type="PANTHER" id="PTHR34987:SF4">
    <property type="entry name" value="ALPHA-L-RHAMNOSIDASE C-TERMINAL DOMAIN-CONTAINING PROTEIN"/>
    <property type="match status" value="1"/>
</dbReference>
<evidence type="ECO:0000256" key="1">
    <source>
        <dbReference type="SAM" id="SignalP"/>
    </source>
</evidence>